<gene>
    <name evidence="4" type="ORF">DFP72DRAFT_970517</name>
</gene>
<feature type="compositionally biased region" description="Low complexity" evidence="2">
    <location>
        <begin position="35"/>
        <end position="50"/>
    </location>
</feature>
<feature type="region of interest" description="Disordered" evidence="2">
    <location>
        <begin position="1"/>
        <end position="57"/>
    </location>
</feature>
<sequence length="176" mass="18996">MFRCGTRRQARPKASEDEEKGAQPATAVDEKALRSPTSPTIPTSPTSPSTAKPVAHTDGLTWKNLEYTGPTHGEDDRTLLNDVSGCVAPGKLTALMGESGAGKTTLRNALAKKVYSGTVRGDMFVNGQVLPADFQAQTGYVQQMDTHLPFSTVREALLFSDKLRYPPMVSLEEKEA</sequence>
<dbReference type="GO" id="GO:0016887">
    <property type="term" value="F:ATP hydrolysis activity"/>
    <property type="evidence" value="ECO:0007669"/>
    <property type="project" value="InterPro"/>
</dbReference>
<keyword evidence="5" id="KW-1185">Reference proteome</keyword>
<dbReference type="InterPro" id="IPR003439">
    <property type="entry name" value="ABC_transporter-like_ATP-bd"/>
</dbReference>
<feature type="compositionally biased region" description="Basic residues" evidence="2">
    <location>
        <begin position="1"/>
        <end position="11"/>
    </location>
</feature>
<dbReference type="Proteomes" id="UP000521943">
    <property type="component" value="Unassembled WGS sequence"/>
</dbReference>
<name>A0A8H6HMN2_9AGAR</name>
<evidence type="ECO:0000256" key="2">
    <source>
        <dbReference type="SAM" id="MobiDB-lite"/>
    </source>
</evidence>
<evidence type="ECO:0000259" key="3">
    <source>
        <dbReference type="Pfam" id="PF00005"/>
    </source>
</evidence>
<dbReference type="Gene3D" id="3.40.50.300">
    <property type="entry name" value="P-loop containing nucleotide triphosphate hydrolases"/>
    <property type="match status" value="1"/>
</dbReference>
<evidence type="ECO:0000313" key="5">
    <source>
        <dbReference type="Proteomes" id="UP000521943"/>
    </source>
</evidence>
<evidence type="ECO:0000313" key="4">
    <source>
        <dbReference type="EMBL" id="KAF6749444.1"/>
    </source>
</evidence>
<dbReference type="GO" id="GO:0005524">
    <property type="term" value="F:ATP binding"/>
    <property type="evidence" value="ECO:0007669"/>
    <property type="project" value="InterPro"/>
</dbReference>
<protein>
    <recommendedName>
        <fullName evidence="3">ABC transporter domain-containing protein</fullName>
    </recommendedName>
</protein>
<comment type="caution">
    <text evidence="4">The sequence shown here is derived from an EMBL/GenBank/DDBJ whole genome shotgun (WGS) entry which is preliminary data.</text>
</comment>
<evidence type="ECO:0000256" key="1">
    <source>
        <dbReference type="ARBA" id="ARBA00022448"/>
    </source>
</evidence>
<feature type="domain" description="ABC transporter" evidence="3">
    <location>
        <begin position="80"/>
        <end position="156"/>
    </location>
</feature>
<keyword evidence="1" id="KW-0813">Transport</keyword>
<dbReference type="PANTHER" id="PTHR19241">
    <property type="entry name" value="ATP-BINDING CASSETTE TRANSPORTER"/>
    <property type="match status" value="1"/>
</dbReference>
<dbReference type="SUPFAM" id="SSF52540">
    <property type="entry name" value="P-loop containing nucleoside triphosphate hydrolases"/>
    <property type="match status" value="1"/>
</dbReference>
<dbReference type="InterPro" id="IPR027417">
    <property type="entry name" value="P-loop_NTPase"/>
</dbReference>
<accession>A0A8H6HMN2</accession>
<proteinExistence type="predicted"/>
<dbReference type="EMBL" id="JACGCI010000063">
    <property type="protein sequence ID" value="KAF6749444.1"/>
    <property type="molecule type" value="Genomic_DNA"/>
</dbReference>
<dbReference type="Pfam" id="PF00005">
    <property type="entry name" value="ABC_tran"/>
    <property type="match status" value="1"/>
</dbReference>
<organism evidence="4 5">
    <name type="scientific">Ephemerocybe angulata</name>
    <dbReference type="NCBI Taxonomy" id="980116"/>
    <lineage>
        <taxon>Eukaryota</taxon>
        <taxon>Fungi</taxon>
        <taxon>Dikarya</taxon>
        <taxon>Basidiomycota</taxon>
        <taxon>Agaricomycotina</taxon>
        <taxon>Agaricomycetes</taxon>
        <taxon>Agaricomycetidae</taxon>
        <taxon>Agaricales</taxon>
        <taxon>Agaricineae</taxon>
        <taxon>Psathyrellaceae</taxon>
        <taxon>Ephemerocybe</taxon>
    </lineage>
</organism>
<reference evidence="4 5" key="1">
    <citation type="submission" date="2020-07" db="EMBL/GenBank/DDBJ databases">
        <title>Comparative genomics of pyrophilous fungi reveals a link between fire events and developmental genes.</title>
        <authorList>
            <consortium name="DOE Joint Genome Institute"/>
            <person name="Steindorff A.S."/>
            <person name="Carver A."/>
            <person name="Calhoun S."/>
            <person name="Stillman K."/>
            <person name="Liu H."/>
            <person name="Lipzen A."/>
            <person name="Pangilinan J."/>
            <person name="Labutti K."/>
            <person name="Bruns T.D."/>
            <person name="Grigoriev I.V."/>
        </authorList>
    </citation>
    <scope>NUCLEOTIDE SEQUENCE [LARGE SCALE GENOMIC DNA]</scope>
    <source>
        <strain evidence="4 5">CBS 144469</strain>
    </source>
</reference>
<dbReference type="OrthoDB" id="3003173at2759"/>
<dbReference type="AlphaFoldDB" id="A0A8H6HMN2"/>